<evidence type="ECO:0000313" key="1">
    <source>
        <dbReference type="EMBL" id="GIQ88099.1"/>
    </source>
</evidence>
<dbReference type="Proteomes" id="UP000265618">
    <property type="component" value="Unassembled WGS sequence"/>
</dbReference>
<dbReference type="AlphaFoldDB" id="A0A9K3D682"/>
<sequence length="214" mass="23860">MSFISYKCVDGHYYGVGLKWCLYTGNNRCEYSECDWTGPDMDECFGVCTNSLCYQSGPSSGCMCHRNDGCQWDYASETCVGDCSVNDIYGTKACIQTGNETCVCSGCEWDTHWNECRGGLNGCGTNHSCNSIFKDGQCECTNQGCLYDFHLKHCVKWDCPSNDDCVQFEPERCTCKDPNGCYYNYDTASCEGHCDWTGKTCTASKSDPTHCQCK</sequence>
<evidence type="ECO:0000313" key="2">
    <source>
        <dbReference type="Proteomes" id="UP000265618"/>
    </source>
</evidence>
<accession>A0A9K3D682</accession>
<reference evidence="1 2" key="1">
    <citation type="journal article" date="2018" name="PLoS ONE">
        <title>The draft genome of Kipferlia bialata reveals reductive genome evolution in fornicate parasites.</title>
        <authorList>
            <person name="Tanifuji G."/>
            <person name="Takabayashi S."/>
            <person name="Kume K."/>
            <person name="Takagi M."/>
            <person name="Nakayama T."/>
            <person name="Kamikawa R."/>
            <person name="Inagaki Y."/>
            <person name="Hashimoto T."/>
        </authorList>
    </citation>
    <scope>NUCLEOTIDE SEQUENCE [LARGE SCALE GENOMIC DNA]</scope>
    <source>
        <strain evidence="1">NY0173</strain>
    </source>
</reference>
<dbReference type="EMBL" id="BDIP01003765">
    <property type="protein sequence ID" value="GIQ88099.1"/>
    <property type="molecule type" value="Genomic_DNA"/>
</dbReference>
<name>A0A9K3D682_9EUKA</name>
<gene>
    <name evidence="1" type="ORF">KIPB_010271</name>
</gene>
<keyword evidence="2" id="KW-1185">Reference proteome</keyword>
<organism evidence="1 2">
    <name type="scientific">Kipferlia bialata</name>
    <dbReference type="NCBI Taxonomy" id="797122"/>
    <lineage>
        <taxon>Eukaryota</taxon>
        <taxon>Metamonada</taxon>
        <taxon>Carpediemonas-like organisms</taxon>
        <taxon>Kipferlia</taxon>
    </lineage>
</organism>
<comment type="caution">
    <text evidence="1">The sequence shown here is derived from an EMBL/GenBank/DDBJ whole genome shotgun (WGS) entry which is preliminary data.</text>
</comment>
<proteinExistence type="predicted"/>
<protein>
    <submittedName>
        <fullName evidence="1">Uncharacterized protein</fullName>
    </submittedName>
</protein>